<sequence>MDNNKIFFKIIIDSQEMTEDNVLHWLEEFLFFQPSEMCGSVITRKKYVRYQYDLIEEHISKELMKSQSFIRLCDEEMNDLVVEKSLFYSSISGQLKQGIYEEVKERLEHHINRLFSVYSGAVAYVCAIDDYFWQNNTDPNQYAILNKSLEGISIIPHPTIKNTMVVDTEKLPGHSHFYNDLWFGAHWMMWFGKSYYKYIPRSAILSFKNAFRLLELSNETIFVQLTPSIWEYDNSEYRKLQWDFREQTGIEVVAHELLHDDENRIVDADPSIEILTEANCIHGGVRLLRYYYNEGRQVVPRSEATTVLNYEVDRDGRVVWEEVYKL</sequence>
<reference evidence="2" key="1">
    <citation type="journal article" date="2019" name="Int. J. Syst. Evol. Microbiol.">
        <title>The Global Catalogue of Microorganisms (GCM) 10K type strain sequencing project: providing services to taxonomists for standard genome sequencing and annotation.</title>
        <authorList>
            <consortium name="The Broad Institute Genomics Platform"/>
            <consortium name="The Broad Institute Genome Sequencing Center for Infectious Disease"/>
            <person name="Wu L."/>
            <person name="Ma J."/>
        </authorList>
    </citation>
    <scope>NUCLEOTIDE SEQUENCE [LARGE SCALE GENOMIC DNA]</scope>
    <source>
        <strain evidence="2">KCTC 33849</strain>
    </source>
</reference>
<keyword evidence="2" id="KW-1185">Reference proteome</keyword>
<organism evidence="1 2">
    <name type="scientific">Paenibacillus shunpengii</name>
    <dbReference type="NCBI Taxonomy" id="2054424"/>
    <lineage>
        <taxon>Bacteria</taxon>
        <taxon>Bacillati</taxon>
        <taxon>Bacillota</taxon>
        <taxon>Bacilli</taxon>
        <taxon>Bacillales</taxon>
        <taxon>Paenibacillaceae</taxon>
        <taxon>Paenibacillus</taxon>
    </lineage>
</organism>
<comment type="caution">
    <text evidence="1">The sequence shown here is derived from an EMBL/GenBank/DDBJ whole genome shotgun (WGS) entry which is preliminary data.</text>
</comment>
<dbReference type="RefSeq" id="WP_379263976.1">
    <property type="nucleotide sequence ID" value="NZ_JBHUMJ010000007.1"/>
</dbReference>
<dbReference type="Proteomes" id="UP001597540">
    <property type="component" value="Unassembled WGS sequence"/>
</dbReference>
<evidence type="ECO:0000313" key="2">
    <source>
        <dbReference type="Proteomes" id="UP001597540"/>
    </source>
</evidence>
<name>A0ABW5STT8_9BACL</name>
<protein>
    <submittedName>
        <fullName evidence="1">Uncharacterized protein</fullName>
    </submittedName>
</protein>
<evidence type="ECO:0000313" key="1">
    <source>
        <dbReference type="EMBL" id="MFD2702629.1"/>
    </source>
</evidence>
<dbReference type="EMBL" id="JBHUMJ010000007">
    <property type="protein sequence ID" value="MFD2702629.1"/>
    <property type="molecule type" value="Genomic_DNA"/>
</dbReference>
<proteinExistence type="predicted"/>
<gene>
    <name evidence="1" type="ORF">ACFSVM_19435</name>
</gene>
<accession>A0ABW5STT8</accession>